<protein>
    <submittedName>
        <fullName evidence="2">Uncharacterized protein</fullName>
    </submittedName>
</protein>
<dbReference type="EMBL" id="SMCO01000002">
    <property type="protein sequence ID" value="TCV89517.1"/>
    <property type="molecule type" value="Genomic_DNA"/>
</dbReference>
<sequence length="182" mass="20789">MTNAQRKALSRMAEMNSSSNDSKPEPTHSSAFCPHEAGAYYLATVGTVGKVINLFAKEIEPPVYTYAITTIHFEQDPDTGKWIWFDSKEKLSPRKNQDGWRLGSKKLYDTREGAEAELQRMMVKNGDRVTKVHDLPDDMTKLKKIRSTHHPDRNNPDSDHDLYQAVIEKIDRMRAVSLRTTP</sequence>
<keyword evidence="3" id="KW-1185">Reference proteome</keyword>
<evidence type="ECO:0000313" key="2">
    <source>
        <dbReference type="EMBL" id="TCV89517.1"/>
    </source>
</evidence>
<dbReference type="RefSeq" id="WP_124948282.1">
    <property type="nucleotide sequence ID" value="NZ_BHVT01000081.1"/>
</dbReference>
<evidence type="ECO:0000313" key="3">
    <source>
        <dbReference type="Proteomes" id="UP000295367"/>
    </source>
</evidence>
<dbReference type="AlphaFoldDB" id="A0A4R3YBT8"/>
<dbReference type="Proteomes" id="UP000295367">
    <property type="component" value="Unassembled WGS sequence"/>
</dbReference>
<evidence type="ECO:0000256" key="1">
    <source>
        <dbReference type="SAM" id="MobiDB-lite"/>
    </source>
</evidence>
<gene>
    <name evidence="2" type="ORF">EDC63_10234</name>
</gene>
<comment type="caution">
    <text evidence="2">The sequence shown here is derived from an EMBL/GenBank/DDBJ whole genome shotgun (WGS) entry which is preliminary data.</text>
</comment>
<accession>A0A4R3YBT8</accession>
<proteinExistence type="predicted"/>
<reference evidence="2 3" key="1">
    <citation type="submission" date="2019-03" db="EMBL/GenBank/DDBJ databases">
        <title>Genomic Encyclopedia of Type Strains, Phase IV (KMG-IV): sequencing the most valuable type-strain genomes for metagenomic binning, comparative biology and taxonomic classification.</title>
        <authorList>
            <person name="Goeker M."/>
        </authorList>
    </citation>
    <scope>NUCLEOTIDE SEQUENCE [LARGE SCALE GENOMIC DNA]</scope>
    <source>
        <strain evidence="2 3">DSM 100309</strain>
    </source>
</reference>
<organism evidence="2 3">
    <name type="scientific">Sulfurirhabdus autotrophica</name>
    <dbReference type="NCBI Taxonomy" id="1706046"/>
    <lineage>
        <taxon>Bacteria</taxon>
        <taxon>Pseudomonadati</taxon>
        <taxon>Pseudomonadota</taxon>
        <taxon>Betaproteobacteria</taxon>
        <taxon>Nitrosomonadales</taxon>
        <taxon>Sulfuricellaceae</taxon>
        <taxon>Sulfurirhabdus</taxon>
    </lineage>
</organism>
<dbReference type="OrthoDB" id="8535578at2"/>
<feature type="region of interest" description="Disordered" evidence="1">
    <location>
        <begin position="1"/>
        <end position="30"/>
    </location>
</feature>
<name>A0A4R3YBT8_9PROT</name>